<feature type="transmembrane region" description="Helical" evidence="1">
    <location>
        <begin position="195"/>
        <end position="215"/>
    </location>
</feature>
<accession>A0A450VPU5</accession>
<dbReference type="EMBL" id="CAADFL010000025">
    <property type="protein sequence ID" value="VFK06802.1"/>
    <property type="molecule type" value="Genomic_DNA"/>
</dbReference>
<proteinExistence type="predicted"/>
<feature type="transmembrane region" description="Helical" evidence="1">
    <location>
        <begin position="166"/>
        <end position="183"/>
    </location>
</feature>
<feature type="transmembrane region" description="Helical" evidence="1">
    <location>
        <begin position="54"/>
        <end position="75"/>
    </location>
</feature>
<dbReference type="EMBL" id="CAADEZ010000026">
    <property type="protein sequence ID" value="VFJ45537.1"/>
    <property type="molecule type" value="Genomic_DNA"/>
</dbReference>
<organism evidence="4">
    <name type="scientific">Candidatus Kentrum sp. FM</name>
    <dbReference type="NCBI Taxonomy" id="2126340"/>
    <lineage>
        <taxon>Bacteria</taxon>
        <taxon>Pseudomonadati</taxon>
        <taxon>Pseudomonadota</taxon>
        <taxon>Gammaproteobacteria</taxon>
        <taxon>Candidatus Kentrum</taxon>
    </lineage>
</organism>
<feature type="transmembrane region" description="Helical" evidence="1">
    <location>
        <begin position="21"/>
        <end position="42"/>
    </location>
</feature>
<keyword evidence="1" id="KW-1133">Transmembrane helix</keyword>
<sequence length="258" mass="27886">MATSNQLQFTNYQKLSSGYRQWLTAIGAVNTAVLALTVLILTKGGITVAGSEQYATLISALFIGIFSCFIGSLLMGEAEAVRGDKEAFHLFMIASVNIHVAVILFFLSTMLLATVHRNLLGGNNVPAVIFSMLFFIGLASLLWMGSTISAAWKRIEKPPVSGKKPFLLLTIGTAVIGIIYYLIAKGLHGVTSFPIPFTLCALSSVISLIIFVFVLEIAMAKEQASGWVLWVAPAYIMIYAVGVFLPLVSVMWLAWGTI</sequence>
<evidence type="ECO:0000313" key="4">
    <source>
        <dbReference type="EMBL" id="VFK06802.1"/>
    </source>
</evidence>
<reference evidence="4" key="1">
    <citation type="submission" date="2019-02" db="EMBL/GenBank/DDBJ databases">
        <authorList>
            <person name="Gruber-Vodicka R. H."/>
            <person name="Seah K. B. B."/>
        </authorList>
    </citation>
    <scope>NUCLEOTIDE SEQUENCE</scope>
    <source>
        <strain evidence="2">BECK_BZ163</strain>
        <strain evidence="4">BECK_BZ164</strain>
        <strain evidence="3">BECK_BZ165</strain>
    </source>
</reference>
<keyword evidence="1" id="KW-0472">Membrane</keyword>
<evidence type="ECO:0000313" key="3">
    <source>
        <dbReference type="EMBL" id="VFJ45632.1"/>
    </source>
</evidence>
<feature type="transmembrane region" description="Helical" evidence="1">
    <location>
        <begin position="87"/>
        <end position="113"/>
    </location>
</feature>
<dbReference type="AlphaFoldDB" id="A0A450VPU5"/>
<feature type="transmembrane region" description="Helical" evidence="1">
    <location>
        <begin position="227"/>
        <end position="255"/>
    </location>
</feature>
<gene>
    <name evidence="2" type="ORF">BECKFM1743A_GA0114220_100264</name>
    <name evidence="4" type="ORF">BECKFM1743B_GA0114221_100253</name>
    <name evidence="3" type="ORF">BECKFM1743C_GA0114222_100284</name>
</gene>
<dbReference type="EMBL" id="CAADFA010000028">
    <property type="protein sequence ID" value="VFJ45632.1"/>
    <property type="molecule type" value="Genomic_DNA"/>
</dbReference>
<keyword evidence="1" id="KW-0812">Transmembrane</keyword>
<protein>
    <submittedName>
        <fullName evidence="4">Uncharacterized protein</fullName>
    </submittedName>
</protein>
<evidence type="ECO:0000256" key="1">
    <source>
        <dbReference type="SAM" id="Phobius"/>
    </source>
</evidence>
<feature type="transmembrane region" description="Helical" evidence="1">
    <location>
        <begin position="125"/>
        <end position="145"/>
    </location>
</feature>
<name>A0A450VPU5_9GAMM</name>
<evidence type="ECO:0000313" key="2">
    <source>
        <dbReference type="EMBL" id="VFJ45537.1"/>
    </source>
</evidence>